<evidence type="ECO:0000313" key="2">
    <source>
        <dbReference type="EMBL" id="OMJ91089.1"/>
    </source>
</evidence>
<accession>A0A1R2CQ10</accession>
<dbReference type="Proteomes" id="UP000187209">
    <property type="component" value="Unassembled WGS sequence"/>
</dbReference>
<gene>
    <name evidence="2" type="ORF">SteCoe_6452</name>
</gene>
<dbReference type="Pfam" id="PF13373">
    <property type="entry name" value="Dsc3_C"/>
    <property type="match status" value="1"/>
</dbReference>
<dbReference type="InterPro" id="IPR029071">
    <property type="entry name" value="Ubiquitin-like_domsf"/>
</dbReference>
<dbReference type="SUPFAM" id="SSF54236">
    <property type="entry name" value="Ubiquitin-like"/>
    <property type="match status" value="1"/>
</dbReference>
<proteinExistence type="predicted"/>
<dbReference type="EMBL" id="MPUH01000089">
    <property type="protein sequence ID" value="OMJ91089.1"/>
    <property type="molecule type" value="Genomic_DNA"/>
</dbReference>
<feature type="domain" description="DSC E3 ubiquitin ligase complex subunit 3 C-terminal" evidence="1">
    <location>
        <begin position="136"/>
        <end position="194"/>
    </location>
</feature>
<dbReference type="AlphaFoldDB" id="A0A1R2CQ10"/>
<keyword evidence="3" id="KW-1185">Reference proteome</keyword>
<evidence type="ECO:0000313" key="3">
    <source>
        <dbReference type="Proteomes" id="UP000187209"/>
    </source>
</evidence>
<reference evidence="2 3" key="1">
    <citation type="submission" date="2016-11" db="EMBL/GenBank/DDBJ databases">
        <title>The macronuclear genome of Stentor coeruleus: a giant cell with tiny introns.</title>
        <authorList>
            <person name="Slabodnick M."/>
            <person name="Ruby J.G."/>
            <person name="Reiff S.B."/>
            <person name="Swart E.C."/>
            <person name="Gosai S."/>
            <person name="Prabakaran S."/>
            <person name="Witkowska E."/>
            <person name="Larue G.E."/>
            <person name="Fisher S."/>
            <person name="Freeman R.M."/>
            <person name="Gunawardena J."/>
            <person name="Chu W."/>
            <person name="Stover N.A."/>
            <person name="Gregory B.D."/>
            <person name="Nowacki M."/>
            <person name="Derisi J."/>
            <person name="Roy S.W."/>
            <person name="Marshall W.F."/>
            <person name="Sood P."/>
        </authorList>
    </citation>
    <scope>NUCLEOTIDE SEQUENCE [LARGE SCALE GENOMIC DNA]</scope>
    <source>
        <strain evidence="2">WM001</strain>
    </source>
</reference>
<comment type="caution">
    <text evidence="2">The sequence shown here is derived from an EMBL/GenBank/DDBJ whole genome shotgun (WGS) entry which is preliminary data.</text>
</comment>
<evidence type="ECO:0000259" key="1">
    <source>
        <dbReference type="Pfam" id="PF13373"/>
    </source>
</evidence>
<dbReference type="OrthoDB" id="2556122at2759"/>
<protein>
    <recommendedName>
        <fullName evidence="1">DSC E3 ubiquitin ligase complex subunit 3 C-terminal domain-containing protein</fullName>
    </recommendedName>
</protein>
<name>A0A1R2CQ10_9CILI</name>
<organism evidence="2 3">
    <name type="scientific">Stentor coeruleus</name>
    <dbReference type="NCBI Taxonomy" id="5963"/>
    <lineage>
        <taxon>Eukaryota</taxon>
        <taxon>Sar</taxon>
        <taxon>Alveolata</taxon>
        <taxon>Ciliophora</taxon>
        <taxon>Postciliodesmatophora</taxon>
        <taxon>Heterotrichea</taxon>
        <taxon>Heterotrichida</taxon>
        <taxon>Stentoridae</taxon>
        <taxon>Stentor</taxon>
    </lineage>
</organism>
<sequence>MTDYGVMNEEQPPSTLGIMSMSNSPDIIIDNIVDCQRITVYIKITDSDIRTIQVNTLTDTVGSIKVKVKHKKAFAKELSEGLKVRMIYRGRIMLDPQSLSIYSKKYLEMPDKAYIHAAINQATISENQLVKKEEPRGFEKLESSGFNVDDIHNLRFHFHAMCIYTGIDKSDEAQKLNLEDEWLDGKIPAINANLQDRSEILLKNVDFI</sequence>
<dbReference type="Gene3D" id="3.10.20.90">
    <property type="entry name" value="Phosphatidylinositol 3-kinase Catalytic Subunit, Chain A, domain 1"/>
    <property type="match status" value="1"/>
</dbReference>
<dbReference type="InterPro" id="IPR025390">
    <property type="entry name" value="Dsc3_C"/>
</dbReference>